<gene>
    <name evidence="2" type="ORF">Q4527_12670</name>
</gene>
<dbReference type="Gene3D" id="3.40.190.10">
    <property type="entry name" value="Periplasmic binding protein-like II"/>
    <property type="match status" value="2"/>
</dbReference>
<evidence type="ECO:0000313" key="3">
    <source>
        <dbReference type="Proteomes" id="UP001170717"/>
    </source>
</evidence>
<comment type="caution">
    <text evidence="2">The sequence shown here is derived from an EMBL/GenBank/DDBJ whole genome shotgun (WGS) entry which is preliminary data.</text>
</comment>
<dbReference type="EMBL" id="JAUOQI010000008">
    <property type="protein sequence ID" value="MDO6578255.1"/>
    <property type="molecule type" value="Genomic_DNA"/>
</dbReference>
<feature type="signal peptide" evidence="1">
    <location>
        <begin position="1"/>
        <end position="23"/>
    </location>
</feature>
<keyword evidence="1" id="KW-0732">Signal</keyword>
<dbReference type="RefSeq" id="WP_288389597.1">
    <property type="nucleotide sequence ID" value="NZ_JAUOQI010000008.1"/>
</dbReference>
<evidence type="ECO:0000256" key="1">
    <source>
        <dbReference type="SAM" id="SignalP"/>
    </source>
</evidence>
<dbReference type="Proteomes" id="UP001170717">
    <property type="component" value="Unassembled WGS sequence"/>
</dbReference>
<dbReference type="AlphaFoldDB" id="A0AAW7Z3E9"/>
<accession>A0AAW7Z3E9</accession>
<proteinExistence type="predicted"/>
<dbReference type="SUPFAM" id="SSF53850">
    <property type="entry name" value="Periplasmic binding protein-like II"/>
    <property type="match status" value="1"/>
</dbReference>
<reference evidence="2" key="1">
    <citation type="submission" date="2023-07" db="EMBL/GenBank/DDBJ databases">
        <title>Genome content predicts the carbon catabolic preferences of heterotrophic bacteria.</title>
        <authorList>
            <person name="Gralka M."/>
        </authorList>
    </citation>
    <scope>NUCLEOTIDE SEQUENCE</scope>
    <source>
        <strain evidence="2">F2M12</strain>
    </source>
</reference>
<feature type="chain" id="PRO_5043835427" evidence="1">
    <location>
        <begin position="24"/>
        <end position="286"/>
    </location>
</feature>
<evidence type="ECO:0000313" key="2">
    <source>
        <dbReference type="EMBL" id="MDO6578255.1"/>
    </source>
</evidence>
<sequence length="286" mass="32372">MALKYVKTALLLCSLLVATQSAAALWTINYPKPLDDSDARAEYPIALLKLALDKTGVNYELLPSDRILLSSKALRQLRENREVNVVWSMTDSQREKDLLPIRIPIAKGLIGLRVFVINVDREAEFARVSSKNELMNFTPLQGEEWPDTKILQANGFNVATVPNFKDAYSLLLQNKGDFFPRSVIEVSAELEGRSASLKLEPDMAVYYPTAMYYFVNKSNPTLARLIETGLNRAIEDGSFEALFKSSNEAILEELDIKNRRIYTLDNPLLPPETPLADERLWYVIEQ</sequence>
<name>A0AAW7Z3E9_9ALTE</name>
<organism evidence="2 3">
    <name type="scientific">Alteromonas stellipolaris</name>
    <dbReference type="NCBI Taxonomy" id="233316"/>
    <lineage>
        <taxon>Bacteria</taxon>
        <taxon>Pseudomonadati</taxon>
        <taxon>Pseudomonadota</taxon>
        <taxon>Gammaproteobacteria</taxon>
        <taxon>Alteromonadales</taxon>
        <taxon>Alteromonadaceae</taxon>
        <taxon>Alteromonas/Salinimonas group</taxon>
        <taxon>Alteromonas</taxon>
    </lineage>
</organism>
<protein>
    <submittedName>
        <fullName evidence="2">Amino acid ABC transporter substrate-binding protein</fullName>
    </submittedName>
</protein>